<proteinExistence type="predicted"/>
<dbReference type="Proteomes" id="UP000676169">
    <property type="component" value="Chromosome"/>
</dbReference>
<protein>
    <submittedName>
        <fullName evidence="1">Uncharacterized protein</fullName>
    </submittedName>
</protein>
<name>A0A975G6H8_9BACT</name>
<gene>
    <name evidence="1" type="ORF">KBB96_15310</name>
</gene>
<dbReference type="RefSeq" id="WP_211630345.1">
    <property type="nucleotide sequence ID" value="NZ_CP073100.1"/>
</dbReference>
<keyword evidence="2" id="KW-1185">Reference proteome</keyword>
<evidence type="ECO:0000313" key="2">
    <source>
        <dbReference type="Proteomes" id="UP000676169"/>
    </source>
</evidence>
<evidence type="ECO:0000313" key="1">
    <source>
        <dbReference type="EMBL" id="QUE50232.1"/>
    </source>
</evidence>
<accession>A0A975G6H8</accession>
<dbReference type="EMBL" id="CP073100">
    <property type="protein sequence ID" value="QUE50232.1"/>
    <property type="molecule type" value="Genomic_DNA"/>
</dbReference>
<dbReference type="KEGG" id="lamb:KBB96_15310"/>
<dbReference type="AlphaFoldDB" id="A0A975G6H8"/>
<dbReference type="SUPFAM" id="SSF53756">
    <property type="entry name" value="UDP-Glycosyltransferase/glycogen phosphorylase"/>
    <property type="match status" value="1"/>
</dbReference>
<sequence>MKILDLTTDSLLLVARSPEVEVVHCQTGNAVMHSGCPKKAPRSAMVRLAFELLRGRRYDWVIVPPVHITWTTGNGFLRRQVKRIAAWFFKNPDAARFMRRVFFGSKARFAITDYSDQFRPSEFGLTCIEPDHYFMLNVPCDLVGTCMGPRNTLIHYLPTVMPDELIDSLGAQRTGPGGHDIFVAGIYHNEQRIKQREATQILAARGYKVFELGEKSFGKFTAGLLDSKLCMAGKGLAYHCFRPLEAAAAGAAPVVHGAEEGTYHDWVNGENCFLYDPELTAEGIADFVEEALRTPERILPVVEGARRLLNERHRASALASNLLRTFRGSE</sequence>
<reference evidence="1" key="1">
    <citation type="submission" date="2021-04" db="EMBL/GenBank/DDBJ databases">
        <title>Luteolibacter sp. 32A isolated from the skin of an Anderson's salamander (Ambystoma andersonii).</title>
        <authorList>
            <person name="Spergser J."/>
            <person name="Busse H.-J."/>
        </authorList>
    </citation>
    <scope>NUCLEOTIDE SEQUENCE</scope>
    <source>
        <strain evidence="1">32A</strain>
    </source>
</reference>
<organism evidence="1 2">
    <name type="scientific">Luteolibacter ambystomatis</name>
    <dbReference type="NCBI Taxonomy" id="2824561"/>
    <lineage>
        <taxon>Bacteria</taxon>
        <taxon>Pseudomonadati</taxon>
        <taxon>Verrucomicrobiota</taxon>
        <taxon>Verrucomicrobiia</taxon>
        <taxon>Verrucomicrobiales</taxon>
        <taxon>Verrucomicrobiaceae</taxon>
        <taxon>Luteolibacter</taxon>
    </lineage>
</organism>